<evidence type="ECO:0000256" key="8">
    <source>
        <dbReference type="ARBA" id="ARBA00023239"/>
    </source>
</evidence>
<keyword evidence="5" id="KW-0210">Decarboxylase</keyword>
<accession>A0A3P7MYJ2</accession>
<sequence>MCPIKTSPADGTVLYIGPVDETTNQLCQVKGVHYSINEFLGPTEAFRTQEATRKKKKLILYQCVIYLGPGDYHRFHTPADWTITTRRHFPGKLISVRPTFASRLPGLFALNERVVYLGRWKHGFMSFTAVGATGVGSICVEADSNLCTNKPTRSSLGLPSY</sequence>
<evidence type="ECO:0000256" key="7">
    <source>
        <dbReference type="ARBA" id="ARBA00023209"/>
    </source>
</evidence>
<evidence type="ECO:0000256" key="10">
    <source>
        <dbReference type="ARBA" id="ARBA00023317"/>
    </source>
</evidence>
<evidence type="ECO:0000256" key="3">
    <source>
        <dbReference type="ARBA" id="ARBA00012243"/>
    </source>
</evidence>
<keyword evidence="7" id="KW-0594">Phospholipid biosynthesis</keyword>
<keyword evidence="6" id="KW-0443">Lipid metabolism</keyword>
<dbReference type="NCBIfam" id="TIGR00163">
    <property type="entry name" value="PS_decarb"/>
    <property type="match status" value="1"/>
</dbReference>
<keyword evidence="8" id="KW-0456">Lyase</keyword>
<dbReference type="InterPro" id="IPR033177">
    <property type="entry name" value="PSD-B"/>
</dbReference>
<dbReference type="Pfam" id="PF02666">
    <property type="entry name" value="PS_Dcarbxylase"/>
    <property type="match status" value="1"/>
</dbReference>
<evidence type="ECO:0000256" key="6">
    <source>
        <dbReference type="ARBA" id="ARBA00023098"/>
    </source>
</evidence>
<evidence type="ECO:0000256" key="5">
    <source>
        <dbReference type="ARBA" id="ARBA00022793"/>
    </source>
</evidence>
<evidence type="ECO:0000313" key="14">
    <source>
        <dbReference type="Proteomes" id="UP000281553"/>
    </source>
</evidence>
<comment type="function">
    <text evidence="12">Catalyzes the formation of phosphatidylethanolamine (PtdEtn) from phosphatidylserine (PtdSer). Plays a central role in phospholipid metabolism and in the interorganelle trafficking of phosphatidylserine. May be involved in lipid droplet biogenesis at the endoplasmic reticulum membrane.</text>
</comment>
<dbReference type="PANTHER" id="PTHR10067">
    <property type="entry name" value="PHOSPHATIDYLSERINE DECARBOXYLASE"/>
    <property type="match status" value="1"/>
</dbReference>
<reference evidence="13 14" key="1">
    <citation type="submission" date="2018-11" db="EMBL/GenBank/DDBJ databases">
        <authorList>
            <consortium name="Pathogen Informatics"/>
        </authorList>
    </citation>
    <scope>NUCLEOTIDE SEQUENCE [LARGE SCALE GENOMIC DNA]</scope>
</reference>
<dbReference type="EC" id="4.1.1.65" evidence="3"/>
<dbReference type="GO" id="GO:0004609">
    <property type="term" value="F:phosphatidylserine decarboxylase activity"/>
    <property type="evidence" value="ECO:0007669"/>
    <property type="project" value="UniProtKB-EC"/>
</dbReference>
<comment type="pathway">
    <text evidence="11">Phospholipid metabolism; phosphatidylethanolamine biosynthesis.</text>
</comment>
<dbReference type="GO" id="GO:0005739">
    <property type="term" value="C:mitochondrion"/>
    <property type="evidence" value="ECO:0007669"/>
    <property type="project" value="TreeGrafter"/>
</dbReference>
<name>A0A3P7MYJ2_DIBLA</name>
<organism evidence="13 14">
    <name type="scientific">Dibothriocephalus latus</name>
    <name type="common">Fish tapeworm</name>
    <name type="synonym">Diphyllobothrium latum</name>
    <dbReference type="NCBI Taxonomy" id="60516"/>
    <lineage>
        <taxon>Eukaryota</taxon>
        <taxon>Metazoa</taxon>
        <taxon>Spiralia</taxon>
        <taxon>Lophotrochozoa</taxon>
        <taxon>Platyhelminthes</taxon>
        <taxon>Cestoda</taxon>
        <taxon>Eucestoda</taxon>
        <taxon>Diphyllobothriidea</taxon>
        <taxon>Diphyllobothriidae</taxon>
        <taxon>Dibothriocephalus</taxon>
    </lineage>
</organism>
<evidence type="ECO:0000256" key="9">
    <source>
        <dbReference type="ARBA" id="ARBA00023264"/>
    </source>
</evidence>
<dbReference type="PANTHER" id="PTHR10067:SF6">
    <property type="entry name" value="PHOSPHATIDYLSERINE DECARBOXYLASE PROENZYME, MITOCHONDRIAL"/>
    <property type="match status" value="1"/>
</dbReference>
<dbReference type="OrthoDB" id="4330at2759"/>
<keyword evidence="10" id="KW-0670">Pyruvate</keyword>
<evidence type="ECO:0000256" key="11">
    <source>
        <dbReference type="ARBA" id="ARBA00024326"/>
    </source>
</evidence>
<dbReference type="Proteomes" id="UP000281553">
    <property type="component" value="Unassembled WGS sequence"/>
</dbReference>
<evidence type="ECO:0000256" key="4">
    <source>
        <dbReference type="ARBA" id="ARBA00022516"/>
    </source>
</evidence>
<comment type="cofactor">
    <cofactor evidence="1">
        <name>pyruvate</name>
        <dbReference type="ChEBI" id="CHEBI:15361"/>
    </cofactor>
</comment>
<dbReference type="UniPathway" id="UPA00558"/>
<dbReference type="GO" id="GO:0006646">
    <property type="term" value="P:phosphatidylethanolamine biosynthetic process"/>
    <property type="evidence" value="ECO:0007669"/>
    <property type="project" value="UniProtKB-UniPathway"/>
</dbReference>
<keyword evidence="9" id="KW-1208">Phospholipid metabolism</keyword>
<evidence type="ECO:0000256" key="1">
    <source>
        <dbReference type="ARBA" id="ARBA00001928"/>
    </source>
</evidence>
<evidence type="ECO:0000256" key="12">
    <source>
        <dbReference type="ARBA" id="ARBA00045136"/>
    </source>
</evidence>
<protein>
    <recommendedName>
        <fullName evidence="3">phosphatidylserine decarboxylase</fullName>
        <ecNumber evidence="3">4.1.1.65</ecNumber>
    </recommendedName>
</protein>
<feature type="non-terminal residue" evidence="13">
    <location>
        <position position="161"/>
    </location>
</feature>
<evidence type="ECO:0000313" key="13">
    <source>
        <dbReference type="EMBL" id="VDN34985.1"/>
    </source>
</evidence>
<evidence type="ECO:0000256" key="2">
    <source>
        <dbReference type="ARBA" id="ARBA00005189"/>
    </source>
</evidence>
<keyword evidence="14" id="KW-1185">Reference proteome</keyword>
<dbReference type="EMBL" id="UYRU01086285">
    <property type="protein sequence ID" value="VDN34985.1"/>
    <property type="molecule type" value="Genomic_DNA"/>
</dbReference>
<gene>
    <name evidence="13" type="ORF">DILT_LOCUS16653</name>
</gene>
<dbReference type="InterPro" id="IPR003817">
    <property type="entry name" value="PS_Dcarbxylase"/>
</dbReference>
<comment type="pathway">
    <text evidence="2">Lipid metabolism.</text>
</comment>
<keyword evidence="4" id="KW-0444">Lipid biosynthesis</keyword>
<proteinExistence type="predicted"/>
<dbReference type="AlphaFoldDB" id="A0A3P7MYJ2"/>